<dbReference type="PRINTS" id="PR00420">
    <property type="entry name" value="RNGMNOXGNASE"/>
</dbReference>
<evidence type="ECO:0000256" key="1">
    <source>
        <dbReference type="ARBA" id="ARBA00023002"/>
    </source>
</evidence>
<name>A0ABU8S7E4_9SPHN</name>
<protein>
    <submittedName>
        <fullName evidence="3">NAD(P)/FAD-dependent oxidoreductase</fullName>
    </submittedName>
</protein>
<dbReference type="PANTHER" id="PTHR43476">
    <property type="entry name" value="3-(3-HYDROXY-PHENYL)PROPIONATE/3-HYDROXYCINNAMIC ACID HYDROXYLASE"/>
    <property type="match status" value="1"/>
</dbReference>
<dbReference type="InterPro" id="IPR050631">
    <property type="entry name" value="PheA/TfdB_FAD_monoxygenase"/>
</dbReference>
<dbReference type="EMBL" id="JBBHJY010000003">
    <property type="protein sequence ID" value="MEJ6009802.1"/>
    <property type="molecule type" value="Genomic_DNA"/>
</dbReference>
<accession>A0ABU8S7E4</accession>
<dbReference type="Proteomes" id="UP001379235">
    <property type="component" value="Unassembled WGS sequence"/>
</dbReference>
<dbReference type="InterPro" id="IPR036188">
    <property type="entry name" value="FAD/NAD-bd_sf"/>
</dbReference>
<organism evidence="3 4">
    <name type="scientific">Novosphingobium aquae</name>
    <dbReference type="NCBI Taxonomy" id="3133435"/>
    <lineage>
        <taxon>Bacteria</taxon>
        <taxon>Pseudomonadati</taxon>
        <taxon>Pseudomonadota</taxon>
        <taxon>Alphaproteobacteria</taxon>
        <taxon>Sphingomonadales</taxon>
        <taxon>Sphingomonadaceae</taxon>
        <taxon>Novosphingobium</taxon>
    </lineage>
</organism>
<dbReference type="Pfam" id="PF01494">
    <property type="entry name" value="FAD_binding_3"/>
    <property type="match status" value="1"/>
</dbReference>
<dbReference type="SUPFAM" id="SSF51905">
    <property type="entry name" value="FAD/NAD(P)-binding domain"/>
    <property type="match status" value="1"/>
</dbReference>
<evidence type="ECO:0000313" key="4">
    <source>
        <dbReference type="Proteomes" id="UP001379235"/>
    </source>
</evidence>
<gene>
    <name evidence="3" type="ORF">WG900_07710</name>
</gene>
<dbReference type="PANTHER" id="PTHR43476:SF5">
    <property type="entry name" value="FAD-DEPENDENT MONOOXYGENASE"/>
    <property type="match status" value="1"/>
</dbReference>
<dbReference type="Gene3D" id="3.30.70.2450">
    <property type="match status" value="1"/>
</dbReference>
<evidence type="ECO:0000259" key="2">
    <source>
        <dbReference type="Pfam" id="PF01494"/>
    </source>
</evidence>
<feature type="domain" description="FAD-binding" evidence="2">
    <location>
        <begin position="5"/>
        <end position="345"/>
    </location>
</feature>
<reference evidence="3 4" key="1">
    <citation type="submission" date="2024-03" db="EMBL/GenBank/DDBJ databases">
        <authorList>
            <person name="Jo J.-H."/>
        </authorList>
    </citation>
    <scope>NUCLEOTIDE SEQUENCE [LARGE SCALE GENOMIC DNA]</scope>
    <source>
        <strain evidence="3 4">AS3R-12</strain>
    </source>
</reference>
<evidence type="ECO:0000313" key="3">
    <source>
        <dbReference type="EMBL" id="MEJ6009802.1"/>
    </source>
</evidence>
<dbReference type="RefSeq" id="WP_339966091.1">
    <property type="nucleotide sequence ID" value="NZ_JBBHJY010000003.1"/>
</dbReference>
<sequence length="400" mass="44795">MSVDRCQVAIVGAGPVGTVVATLLAQAGYDVVVLEAGENCAQDLRASTFHPPTLEMLDQIGITPMLLDRGLKAPIYHWRDRKSGEVIEFDMSELSDITRYPFRIQCEQYHLSRALADGLAKHQSAQVRFNSRLLTFEQDDNGVDLWVETMTGIDQLRCDYLIAADGANSIVRKWLGIEFDGFTYPERFLCLSTEYELADHLKNLAYVNYVSDPEEWLVLLRVPSVWRVLVPTDASQGDDELRSDKVKNGIFDRLVGDGAAVQTQHRTLYRVHQRVAKSFLTGRVILAGDSAHLNNPLGGFGMNSGVHDAFNLFEKLEPSLRAGKPNGALELYDRQRRTVTHAFTQAQTIENMAYISGGSDEAHKKRREAMLAIKADDERRRGYMLKQAMFESLAQAAAIQ</sequence>
<dbReference type="InterPro" id="IPR002938">
    <property type="entry name" value="FAD-bd"/>
</dbReference>
<keyword evidence="4" id="KW-1185">Reference proteome</keyword>
<proteinExistence type="predicted"/>
<comment type="caution">
    <text evidence="3">The sequence shown here is derived from an EMBL/GenBank/DDBJ whole genome shotgun (WGS) entry which is preliminary data.</text>
</comment>
<keyword evidence="1" id="KW-0560">Oxidoreductase</keyword>
<dbReference type="Gene3D" id="3.50.50.60">
    <property type="entry name" value="FAD/NAD(P)-binding domain"/>
    <property type="match status" value="1"/>
</dbReference>